<dbReference type="AlphaFoldDB" id="J2ZEE9"/>
<sequence>MRARKKVFFRCASRGRVSMQGKTRSVFQAFAVNPRRELF</sequence>
<gene>
    <name evidence="1" type="ORF">HSB1_24660</name>
</gene>
<organism evidence="1 2">
    <name type="scientific">Halogranum salarium B-1</name>
    <dbReference type="NCBI Taxonomy" id="1210908"/>
    <lineage>
        <taxon>Archaea</taxon>
        <taxon>Methanobacteriati</taxon>
        <taxon>Methanobacteriota</taxon>
        <taxon>Stenosarchaea group</taxon>
        <taxon>Halobacteria</taxon>
        <taxon>Halobacteriales</taxon>
        <taxon>Haloferacaceae</taxon>
    </lineage>
</organism>
<evidence type="ECO:0000313" key="2">
    <source>
        <dbReference type="Proteomes" id="UP000007813"/>
    </source>
</evidence>
<accession>J2ZEE9</accession>
<dbReference type="Proteomes" id="UP000007813">
    <property type="component" value="Unassembled WGS sequence"/>
</dbReference>
<reference evidence="1 2" key="1">
    <citation type="journal article" date="2012" name="J. Bacteriol.">
        <title>Draft Genome Sequence of the Extremely Halophilic Archaeon Halogranum salarium B-1T.</title>
        <authorList>
            <person name="Kim K.K."/>
            <person name="Lee K.C."/>
            <person name="Lee J.S."/>
        </authorList>
    </citation>
    <scope>NUCLEOTIDE SEQUENCE [LARGE SCALE GENOMIC DNA]</scope>
    <source>
        <strain evidence="1 2">B-1</strain>
    </source>
</reference>
<dbReference type="EMBL" id="ALJD01000006">
    <property type="protein sequence ID" value="EJN59045.1"/>
    <property type="molecule type" value="Genomic_DNA"/>
</dbReference>
<evidence type="ECO:0000313" key="1">
    <source>
        <dbReference type="EMBL" id="EJN59045.1"/>
    </source>
</evidence>
<name>J2ZEE9_9EURY</name>
<comment type="caution">
    <text evidence="1">The sequence shown here is derived from an EMBL/GenBank/DDBJ whole genome shotgun (WGS) entry which is preliminary data.</text>
</comment>
<proteinExistence type="predicted"/>
<protein>
    <submittedName>
        <fullName evidence="1">Uncharacterized protein</fullName>
    </submittedName>
</protein>